<accession>A0ABR2HQE3</accession>
<evidence type="ECO:0000256" key="2">
    <source>
        <dbReference type="SAM" id="SignalP"/>
    </source>
</evidence>
<protein>
    <submittedName>
        <fullName evidence="3">Alpha/Beta hydrolase protein</fullName>
    </submittedName>
</protein>
<feature type="signal peptide" evidence="2">
    <location>
        <begin position="1"/>
        <end position="19"/>
    </location>
</feature>
<evidence type="ECO:0000256" key="1">
    <source>
        <dbReference type="SAM" id="MobiDB-lite"/>
    </source>
</evidence>
<organism evidence="3 4">
    <name type="scientific">Apiospora arundinis</name>
    <dbReference type="NCBI Taxonomy" id="335852"/>
    <lineage>
        <taxon>Eukaryota</taxon>
        <taxon>Fungi</taxon>
        <taxon>Dikarya</taxon>
        <taxon>Ascomycota</taxon>
        <taxon>Pezizomycotina</taxon>
        <taxon>Sordariomycetes</taxon>
        <taxon>Xylariomycetidae</taxon>
        <taxon>Amphisphaeriales</taxon>
        <taxon>Apiosporaceae</taxon>
        <taxon>Apiospora</taxon>
    </lineage>
</organism>
<name>A0ABR2HQE3_9PEZI</name>
<dbReference type="PANTHER" id="PTHR37017">
    <property type="entry name" value="AB HYDROLASE-1 DOMAIN-CONTAINING PROTEIN-RELATED"/>
    <property type="match status" value="1"/>
</dbReference>
<keyword evidence="2" id="KW-0732">Signal</keyword>
<dbReference type="InterPro" id="IPR052897">
    <property type="entry name" value="Sec-Metab_Biosynth_Hydrolase"/>
</dbReference>
<keyword evidence="3" id="KW-0378">Hydrolase</keyword>
<gene>
    <name evidence="3" type="ORF">PGQ11_013378</name>
</gene>
<comment type="caution">
    <text evidence="3">The sequence shown here is derived from an EMBL/GenBank/DDBJ whole genome shotgun (WGS) entry which is preliminary data.</text>
</comment>
<dbReference type="EMBL" id="JAPCWZ010000009">
    <property type="protein sequence ID" value="KAK8850899.1"/>
    <property type="molecule type" value="Genomic_DNA"/>
</dbReference>
<evidence type="ECO:0000313" key="3">
    <source>
        <dbReference type="EMBL" id="KAK8850899.1"/>
    </source>
</evidence>
<proteinExistence type="predicted"/>
<keyword evidence="4" id="KW-1185">Reference proteome</keyword>
<feature type="region of interest" description="Disordered" evidence="1">
    <location>
        <begin position="21"/>
        <end position="45"/>
    </location>
</feature>
<feature type="chain" id="PRO_5046262728" evidence="2">
    <location>
        <begin position="20"/>
        <end position="226"/>
    </location>
</feature>
<dbReference type="PANTHER" id="PTHR37017:SF11">
    <property type="entry name" value="ESTERASE_LIPASE_THIOESTERASE DOMAIN-CONTAINING PROTEIN"/>
    <property type="match status" value="1"/>
</dbReference>
<sequence>MRFSVVSSFFAVAATTVTAGPVPHPRPIGKSTGGPLGALAAPPPPPDGKPTFLMVPGAWYTAPAFNLIRAQLTNRGFESGVPEDAAAIQAELKKLVDAGKDVIVLSHFYGSVPAAAAVEGFNAKDRAAKNQKGGVGSSLIDSLGGNPLPWFNITGDILTPIDPTKVFYAAIKPSSLRAMTDKGTFAPWDQRFEIGFIHTKDDQAILIANPEADGRPVPRRPLHRHP</sequence>
<dbReference type="GO" id="GO:0016787">
    <property type="term" value="F:hydrolase activity"/>
    <property type="evidence" value="ECO:0007669"/>
    <property type="project" value="UniProtKB-KW"/>
</dbReference>
<reference evidence="3 4" key="1">
    <citation type="journal article" date="2024" name="IMA Fungus">
        <title>Apiospora arundinis, a panoply of carbohydrate-active enzymes and secondary metabolites.</title>
        <authorList>
            <person name="Sorensen T."/>
            <person name="Petersen C."/>
            <person name="Muurmann A.T."/>
            <person name="Christiansen J.V."/>
            <person name="Brundto M.L."/>
            <person name="Overgaard C.K."/>
            <person name="Boysen A.T."/>
            <person name="Wollenberg R.D."/>
            <person name="Larsen T.O."/>
            <person name="Sorensen J.L."/>
            <person name="Nielsen K.L."/>
            <person name="Sondergaard T.E."/>
        </authorList>
    </citation>
    <scope>NUCLEOTIDE SEQUENCE [LARGE SCALE GENOMIC DNA]</scope>
    <source>
        <strain evidence="3 4">AAU 773</strain>
    </source>
</reference>
<dbReference type="Proteomes" id="UP001390339">
    <property type="component" value="Unassembled WGS sequence"/>
</dbReference>
<evidence type="ECO:0000313" key="4">
    <source>
        <dbReference type="Proteomes" id="UP001390339"/>
    </source>
</evidence>